<dbReference type="Proteomes" id="UP000019140">
    <property type="component" value="Unassembled WGS sequence"/>
</dbReference>
<proteinExistence type="predicted"/>
<dbReference type="HOGENOM" id="CLU_1529860_0_0_7"/>
<name>W4LX28_9BACT</name>
<protein>
    <submittedName>
        <fullName evidence="1">Uncharacterized protein</fullName>
    </submittedName>
</protein>
<evidence type="ECO:0000313" key="1">
    <source>
        <dbReference type="EMBL" id="ETX02281.1"/>
    </source>
</evidence>
<reference evidence="1 2" key="1">
    <citation type="journal article" date="2014" name="Nature">
        <title>An environmental bacterial taxon with a large and distinct metabolic repertoire.</title>
        <authorList>
            <person name="Wilson M.C."/>
            <person name="Mori T."/>
            <person name="Ruckert C."/>
            <person name="Uria A.R."/>
            <person name="Helf M.J."/>
            <person name="Takada K."/>
            <person name="Gernert C."/>
            <person name="Steffens U.A."/>
            <person name="Heycke N."/>
            <person name="Schmitt S."/>
            <person name="Rinke C."/>
            <person name="Helfrich E.J."/>
            <person name="Brachmann A.O."/>
            <person name="Gurgui C."/>
            <person name="Wakimoto T."/>
            <person name="Kracht M."/>
            <person name="Crusemann M."/>
            <person name="Hentschel U."/>
            <person name="Abe I."/>
            <person name="Matsunaga S."/>
            <person name="Kalinowski J."/>
            <person name="Takeyama H."/>
            <person name="Piel J."/>
        </authorList>
    </citation>
    <scope>NUCLEOTIDE SEQUENCE [LARGE SCALE GENOMIC DNA]</scope>
    <source>
        <strain evidence="2">TSY2</strain>
    </source>
</reference>
<evidence type="ECO:0000313" key="2">
    <source>
        <dbReference type="Proteomes" id="UP000019140"/>
    </source>
</evidence>
<organism evidence="1 2">
    <name type="scientific">Candidatus Entotheonella gemina</name>
    <dbReference type="NCBI Taxonomy" id="1429439"/>
    <lineage>
        <taxon>Bacteria</taxon>
        <taxon>Pseudomonadati</taxon>
        <taxon>Nitrospinota/Tectimicrobiota group</taxon>
        <taxon>Candidatus Tectimicrobiota</taxon>
        <taxon>Candidatus Entotheonellia</taxon>
        <taxon>Candidatus Entotheonellales</taxon>
        <taxon>Candidatus Entotheonellaceae</taxon>
        <taxon>Candidatus Entotheonella</taxon>
    </lineage>
</organism>
<comment type="caution">
    <text evidence="1">The sequence shown here is derived from an EMBL/GenBank/DDBJ whole genome shotgun (WGS) entry which is preliminary data.</text>
</comment>
<keyword evidence="2" id="KW-1185">Reference proteome</keyword>
<gene>
    <name evidence="1" type="ORF">ETSY2_35825</name>
</gene>
<accession>W4LX28</accession>
<dbReference type="EMBL" id="AZHX01001545">
    <property type="protein sequence ID" value="ETX02281.1"/>
    <property type="molecule type" value="Genomic_DNA"/>
</dbReference>
<sequence length="175" mass="19571">MELSRFAKHAARAVRDNESVSFDTIMKRATKHGSFKVIQPIPDSFEVIQSGVILQVRAEDSTGKMISIWIYTKSDPTQAPGPEALESSYFELPDRVKKQTEAHGVPSFPEAPRSVSSDVIVRASTNEATVRMAALDQLEETDRDRQCGLDEIKHMGHSEIIEISHALPYQLTSRF</sequence>
<dbReference type="AlphaFoldDB" id="W4LX28"/>